<protein>
    <submittedName>
        <fullName evidence="2">Uncharacterized protein</fullName>
    </submittedName>
</protein>
<evidence type="ECO:0000313" key="3">
    <source>
        <dbReference type="Proteomes" id="UP000799770"/>
    </source>
</evidence>
<feature type="compositionally biased region" description="Low complexity" evidence="1">
    <location>
        <begin position="19"/>
        <end position="39"/>
    </location>
</feature>
<feature type="compositionally biased region" description="Polar residues" evidence="1">
    <location>
        <begin position="57"/>
        <end position="72"/>
    </location>
</feature>
<dbReference type="EMBL" id="ML977312">
    <property type="protein sequence ID" value="KAF2121171.1"/>
    <property type="molecule type" value="Genomic_DNA"/>
</dbReference>
<dbReference type="Proteomes" id="UP000799770">
    <property type="component" value="Unassembled WGS sequence"/>
</dbReference>
<proteinExistence type="predicted"/>
<sequence>NIKAPHSPPDIYIRPQIHTSTLHSHSSTSRCTTLRTNNTHNRPTYSTNPQKWRHNNCHTSTPLQAYSTNPHTSPIPRAKNPATKSLSPTRPSNNKPSLTTKKKTIFTPQDPSEQETVSRCYHARALGFLVVREGRRR</sequence>
<accession>A0A6A5ZSF0</accession>
<feature type="region of interest" description="Disordered" evidence="1">
    <location>
        <begin position="1"/>
        <end position="115"/>
    </location>
</feature>
<feature type="non-terminal residue" evidence="2">
    <location>
        <position position="1"/>
    </location>
</feature>
<dbReference type="AlphaFoldDB" id="A0A6A5ZSF0"/>
<reference evidence="2" key="1">
    <citation type="journal article" date="2020" name="Stud. Mycol.">
        <title>101 Dothideomycetes genomes: a test case for predicting lifestyles and emergence of pathogens.</title>
        <authorList>
            <person name="Haridas S."/>
            <person name="Albert R."/>
            <person name="Binder M."/>
            <person name="Bloem J."/>
            <person name="Labutti K."/>
            <person name="Salamov A."/>
            <person name="Andreopoulos B."/>
            <person name="Baker S."/>
            <person name="Barry K."/>
            <person name="Bills G."/>
            <person name="Bluhm B."/>
            <person name="Cannon C."/>
            <person name="Castanera R."/>
            <person name="Culley D."/>
            <person name="Daum C."/>
            <person name="Ezra D."/>
            <person name="Gonzalez J."/>
            <person name="Henrissat B."/>
            <person name="Kuo A."/>
            <person name="Liang C."/>
            <person name="Lipzen A."/>
            <person name="Lutzoni F."/>
            <person name="Magnuson J."/>
            <person name="Mondo S."/>
            <person name="Nolan M."/>
            <person name="Ohm R."/>
            <person name="Pangilinan J."/>
            <person name="Park H.-J."/>
            <person name="Ramirez L."/>
            <person name="Alfaro M."/>
            <person name="Sun H."/>
            <person name="Tritt A."/>
            <person name="Yoshinaga Y."/>
            <person name="Zwiers L.-H."/>
            <person name="Turgeon B."/>
            <person name="Goodwin S."/>
            <person name="Spatafora J."/>
            <person name="Crous P."/>
            <person name="Grigoriev I."/>
        </authorList>
    </citation>
    <scope>NUCLEOTIDE SEQUENCE</scope>
    <source>
        <strain evidence="2">CBS 627.86</strain>
    </source>
</reference>
<feature type="compositionally biased region" description="Polar residues" evidence="1">
    <location>
        <begin position="40"/>
        <end position="50"/>
    </location>
</feature>
<feature type="compositionally biased region" description="Polar residues" evidence="1">
    <location>
        <begin position="82"/>
        <end position="99"/>
    </location>
</feature>
<keyword evidence="3" id="KW-1185">Reference proteome</keyword>
<evidence type="ECO:0000256" key="1">
    <source>
        <dbReference type="SAM" id="MobiDB-lite"/>
    </source>
</evidence>
<feature type="compositionally biased region" description="Polar residues" evidence="1">
    <location>
        <begin position="106"/>
        <end position="115"/>
    </location>
</feature>
<evidence type="ECO:0000313" key="2">
    <source>
        <dbReference type="EMBL" id="KAF2121171.1"/>
    </source>
</evidence>
<organism evidence="2 3">
    <name type="scientific">Lophiotrema nucula</name>
    <dbReference type="NCBI Taxonomy" id="690887"/>
    <lineage>
        <taxon>Eukaryota</taxon>
        <taxon>Fungi</taxon>
        <taxon>Dikarya</taxon>
        <taxon>Ascomycota</taxon>
        <taxon>Pezizomycotina</taxon>
        <taxon>Dothideomycetes</taxon>
        <taxon>Pleosporomycetidae</taxon>
        <taxon>Pleosporales</taxon>
        <taxon>Lophiotremataceae</taxon>
        <taxon>Lophiotrema</taxon>
    </lineage>
</organism>
<name>A0A6A5ZSF0_9PLEO</name>
<gene>
    <name evidence="2" type="ORF">BDV96DRAFT_682447</name>
</gene>